<reference evidence="2" key="2">
    <citation type="submission" date="2020-04" db="EMBL/GenBank/DDBJ databases">
        <authorList>
            <consortium name="NCBI Genome Project"/>
        </authorList>
    </citation>
    <scope>NUCLEOTIDE SEQUENCE</scope>
    <source>
        <strain evidence="2">CBS 342.82</strain>
    </source>
</reference>
<dbReference type="RefSeq" id="XP_033464654.1">
    <property type="nucleotide sequence ID" value="XM_033599735.1"/>
</dbReference>
<proteinExistence type="predicted"/>
<reference evidence="2" key="1">
    <citation type="submission" date="2020-01" db="EMBL/GenBank/DDBJ databases">
        <authorList>
            <consortium name="DOE Joint Genome Institute"/>
            <person name="Haridas S."/>
            <person name="Albert R."/>
            <person name="Binder M."/>
            <person name="Bloem J."/>
            <person name="Labutti K."/>
            <person name="Salamov A."/>
            <person name="Andreopoulos B."/>
            <person name="Baker S.E."/>
            <person name="Barry K."/>
            <person name="Bills G."/>
            <person name="Bluhm B.H."/>
            <person name="Cannon C."/>
            <person name="Castanera R."/>
            <person name="Culley D.E."/>
            <person name="Daum C."/>
            <person name="Ezra D."/>
            <person name="Gonzalez J.B."/>
            <person name="Henrissat B."/>
            <person name="Kuo A."/>
            <person name="Liang C."/>
            <person name="Lipzen A."/>
            <person name="Lutzoni F."/>
            <person name="Magnuson J."/>
            <person name="Mondo S."/>
            <person name="Nolan M."/>
            <person name="Ohm R."/>
            <person name="Pangilinan J."/>
            <person name="Park H.-J."/>
            <person name="Ramirez L."/>
            <person name="Alfaro M."/>
            <person name="Sun H."/>
            <person name="Tritt A."/>
            <person name="Yoshinaga Y."/>
            <person name="Zwiers L.-H."/>
            <person name="Turgeon B.G."/>
            <person name="Goodwin S.B."/>
            <person name="Spatafora J.W."/>
            <person name="Crous P.W."/>
            <person name="Grigoriev I.V."/>
        </authorList>
    </citation>
    <scope>NUCLEOTIDE SEQUENCE</scope>
    <source>
        <strain evidence="2">CBS 342.82</strain>
    </source>
</reference>
<protein>
    <submittedName>
        <fullName evidence="2">Uncharacterized protein</fullName>
    </submittedName>
</protein>
<evidence type="ECO:0000313" key="2">
    <source>
        <dbReference type="RefSeq" id="XP_033464654.1"/>
    </source>
</evidence>
<gene>
    <name evidence="2" type="ORF">K489DRAFT_22170</name>
</gene>
<reference evidence="2" key="3">
    <citation type="submission" date="2025-08" db="UniProtKB">
        <authorList>
            <consortium name="RefSeq"/>
        </authorList>
    </citation>
    <scope>IDENTIFICATION</scope>
    <source>
        <strain evidence="2">CBS 342.82</strain>
    </source>
</reference>
<dbReference type="AlphaFoldDB" id="A0A6J3MI90"/>
<dbReference type="GeneID" id="54357534"/>
<name>A0A6J3MI90_9PEZI</name>
<accession>A0A6J3MI90</accession>
<dbReference type="Proteomes" id="UP000504637">
    <property type="component" value="Unplaced"/>
</dbReference>
<dbReference type="OrthoDB" id="3912095at2759"/>
<keyword evidence="1" id="KW-1185">Reference proteome</keyword>
<evidence type="ECO:0000313" key="1">
    <source>
        <dbReference type="Proteomes" id="UP000504637"/>
    </source>
</evidence>
<sequence>MVQRCLCIAFVKWQNRHQVFCVKGTAEALYKRLDMPLETASEMLESMINAGSRFLNLERHVGEGVSIVLGQGSETRWTKLLPKNGNRFDELVRRLRDIRLYDNYSRACQVRVRVVDWLLEKLDEGSTSLVTPPSSTSASYNSSFRFDDWDGSMLQNEFDSGMAMSSSLEF</sequence>
<organism evidence="2">
    <name type="scientific">Dissoconium aciculare CBS 342.82</name>
    <dbReference type="NCBI Taxonomy" id="1314786"/>
    <lineage>
        <taxon>Eukaryota</taxon>
        <taxon>Fungi</taxon>
        <taxon>Dikarya</taxon>
        <taxon>Ascomycota</taxon>
        <taxon>Pezizomycotina</taxon>
        <taxon>Dothideomycetes</taxon>
        <taxon>Dothideomycetidae</taxon>
        <taxon>Mycosphaerellales</taxon>
        <taxon>Dissoconiaceae</taxon>
        <taxon>Dissoconium</taxon>
    </lineage>
</organism>